<proteinExistence type="predicted"/>
<evidence type="ECO:0000313" key="1">
    <source>
        <dbReference type="EMBL" id="DAE21402.1"/>
    </source>
</evidence>
<name>A0A8S5QQW6_9CAUD</name>
<accession>A0A8S5QQW6</accession>
<sequence length="308" mass="33932">MAKEFDIYLKRRITECDLIVYSLPYRDGLTATNRIILESCLESYTLQKFVAMQLGSELVSHIDKMIKTCYERLNWGTAIDVSAAFQTHYTMNPESSVVELAVEDIPALETMFAEAESCMVLNAAPLLANIAKSLGYGQTAIAFDGGVRDTLKWGLMSPKDRVILDATVSGTQAVDYLKVDAPVVLGAEMVNLCYRITSAASTAMEIAALVLGTELHFSFGRAYGGMAFGAKVSGEHMQKYEIAENNLRILADVTESIRQFVGTEGSTVDLTVNASTILKRHRLLAEMDADELSEYDDMTLDEIDFVIL</sequence>
<organism evidence="1">
    <name type="scientific">Siphoviridae sp. ctE6L85</name>
    <dbReference type="NCBI Taxonomy" id="2826202"/>
    <lineage>
        <taxon>Viruses</taxon>
        <taxon>Duplodnaviria</taxon>
        <taxon>Heunggongvirae</taxon>
        <taxon>Uroviricota</taxon>
        <taxon>Caudoviricetes</taxon>
    </lineage>
</organism>
<dbReference type="EMBL" id="BK015711">
    <property type="protein sequence ID" value="DAE21402.1"/>
    <property type="molecule type" value="Genomic_DNA"/>
</dbReference>
<reference evidence="1" key="1">
    <citation type="journal article" date="2021" name="Proc. Natl. Acad. Sci. U.S.A.">
        <title>A Catalog of Tens of Thousands of Viruses from Human Metagenomes Reveals Hidden Associations with Chronic Diseases.</title>
        <authorList>
            <person name="Tisza M.J."/>
            <person name="Buck C.B."/>
        </authorList>
    </citation>
    <scope>NUCLEOTIDE SEQUENCE</scope>
    <source>
        <strain evidence="1">CtE6L85</strain>
    </source>
</reference>
<protein>
    <submittedName>
        <fullName evidence="1">Uncharacterized protein</fullName>
    </submittedName>
</protein>